<feature type="domain" description="AMP-binding enzyme C-terminal" evidence="5">
    <location>
        <begin position="389"/>
        <end position="456"/>
    </location>
</feature>
<proteinExistence type="inferred from homology"/>
<dbReference type="InterPro" id="IPR000873">
    <property type="entry name" value="AMP-dep_synth/lig_dom"/>
</dbReference>
<organism evidence="6 7">
    <name type="scientific">Streptomyces chlorus</name>
    <dbReference type="NCBI Taxonomy" id="887452"/>
    <lineage>
        <taxon>Bacteria</taxon>
        <taxon>Bacillati</taxon>
        <taxon>Actinomycetota</taxon>
        <taxon>Actinomycetes</taxon>
        <taxon>Kitasatosporales</taxon>
        <taxon>Streptomycetaceae</taxon>
        <taxon>Streptomyces</taxon>
    </lineage>
</organism>
<reference evidence="7" key="1">
    <citation type="journal article" date="2019" name="Int. J. Syst. Evol. Microbiol.">
        <title>The Global Catalogue of Microorganisms (GCM) 10K type strain sequencing project: providing services to taxonomists for standard genome sequencing and annotation.</title>
        <authorList>
            <consortium name="The Broad Institute Genomics Platform"/>
            <consortium name="The Broad Institute Genome Sequencing Center for Infectious Disease"/>
            <person name="Wu L."/>
            <person name="Ma J."/>
        </authorList>
    </citation>
    <scope>NUCLEOTIDE SEQUENCE [LARGE SCALE GENOMIC DNA]</scope>
    <source>
        <strain evidence="7">JCM 10411</strain>
    </source>
</reference>
<gene>
    <name evidence="6" type="ORF">ACFPZI_00935</name>
</gene>
<keyword evidence="3" id="KW-1133">Transmembrane helix</keyword>
<dbReference type="RefSeq" id="WP_381356761.1">
    <property type="nucleotide sequence ID" value="NZ_JBHSOA010000003.1"/>
</dbReference>
<keyword evidence="3" id="KW-0472">Membrane</keyword>
<dbReference type="PANTHER" id="PTHR43201">
    <property type="entry name" value="ACYL-COA SYNTHETASE"/>
    <property type="match status" value="1"/>
</dbReference>
<dbReference type="Pfam" id="PF00501">
    <property type="entry name" value="AMP-binding"/>
    <property type="match status" value="1"/>
</dbReference>
<dbReference type="PROSITE" id="PS00455">
    <property type="entry name" value="AMP_BINDING"/>
    <property type="match status" value="1"/>
</dbReference>
<evidence type="ECO:0000259" key="5">
    <source>
        <dbReference type="Pfam" id="PF13193"/>
    </source>
</evidence>
<feature type="domain" description="AMP-dependent synthetase/ligase" evidence="4">
    <location>
        <begin position="31"/>
        <end position="325"/>
    </location>
</feature>
<dbReference type="SUPFAM" id="SSF56801">
    <property type="entry name" value="Acetyl-CoA synthetase-like"/>
    <property type="match status" value="1"/>
</dbReference>
<dbReference type="InterPro" id="IPR025110">
    <property type="entry name" value="AMP-bd_C"/>
</dbReference>
<evidence type="ECO:0000259" key="4">
    <source>
        <dbReference type="Pfam" id="PF00501"/>
    </source>
</evidence>
<dbReference type="Pfam" id="PF13193">
    <property type="entry name" value="AMP-binding_C"/>
    <property type="match status" value="1"/>
</dbReference>
<keyword evidence="7" id="KW-1185">Reference proteome</keyword>
<dbReference type="Proteomes" id="UP001596180">
    <property type="component" value="Unassembled WGS sequence"/>
</dbReference>
<evidence type="ECO:0000313" key="7">
    <source>
        <dbReference type="Proteomes" id="UP001596180"/>
    </source>
</evidence>
<dbReference type="EMBL" id="JBHSOA010000003">
    <property type="protein sequence ID" value="MFC5850447.1"/>
    <property type="molecule type" value="Genomic_DNA"/>
</dbReference>
<dbReference type="InterPro" id="IPR045851">
    <property type="entry name" value="AMP-bd_C_sf"/>
</dbReference>
<evidence type="ECO:0000256" key="1">
    <source>
        <dbReference type="ARBA" id="ARBA00006432"/>
    </source>
</evidence>
<protein>
    <submittedName>
        <fullName evidence="6">Class I adenylate-forming enzyme family protein</fullName>
    </submittedName>
</protein>
<dbReference type="InterPro" id="IPR020845">
    <property type="entry name" value="AMP-binding_CS"/>
</dbReference>
<evidence type="ECO:0000256" key="3">
    <source>
        <dbReference type="SAM" id="Phobius"/>
    </source>
</evidence>
<dbReference type="CDD" id="cd04433">
    <property type="entry name" value="AFD_class_I"/>
    <property type="match status" value="1"/>
</dbReference>
<dbReference type="InterPro" id="IPR042099">
    <property type="entry name" value="ANL_N_sf"/>
</dbReference>
<evidence type="ECO:0000256" key="2">
    <source>
        <dbReference type="ARBA" id="ARBA00022598"/>
    </source>
</evidence>
<dbReference type="Gene3D" id="3.30.300.30">
    <property type="match status" value="1"/>
</dbReference>
<dbReference type="Gene3D" id="3.40.50.12780">
    <property type="entry name" value="N-terminal domain of ligase-like"/>
    <property type="match status" value="1"/>
</dbReference>
<keyword evidence="3" id="KW-0812">Transmembrane</keyword>
<comment type="similarity">
    <text evidence="1">Belongs to the ATP-dependent AMP-binding enzyme family.</text>
</comment>
<feature type="transmembrane region" description="Helical" evidence="3">
    <location>
        <begin position="193"/>
        <end position="214"/>
    </location>
</feature>
<accession>A0ABW1DP73</accession>
<dbReference type="PANTHER" id="PTHR43201:SF5">
    <property type="entry name" value="MEDIUM-CHAIN ACYL-COA LIGASE ACSF2, MITOCHONDRIAL"/>
    <property type="match status" value="1"/>
</dbReference>
<comment type="caution">
    <text evidence="6">The sequence shown here is derived from an EMBL/GenBank/DDBJ whole genome shotgun (WGS) entry which is preliminary data.</text>
</comment>
<evidence type="ECO:0000313" key="6">
    <source>
        <dbReference type="EMBL" id="MFC5850447.1"/>
    </source>
</evidence>
<name>A0ABW1DP73_9ACTN</name>
<keyword evidence="2" id="KW-0436">Ligase</keyword>
<sequence length="474" mass="49450">MGSPVGEAELIRPVCTEGAWVDDLLLQGDGEHVALHVGGPVSRAELRRLVTEQQARFEAAGLAAGGTVAVRLPPSLSCITAILAGWRAGAQVALLDYRLTVHECGKAIARIAPQLVVEPVGEVTGTLRGFFEVDTRVVPLRGGRPAGSEHVLLQLSSGSTGPSKVIGRTTGSLLAELDRYAQLKHFPHRGERIVVLASVVHVLGLVGGLLYGLAGGAQVILPARLTVDGILKAVAAGDEPTTLLGVPSQTAVLAAARTPPRLPQLRRMITGGELVRPQVRERFTSGYGAELGVMYGMTEAGVIATDLTGRTSPGLAPAPGMKVRVEEGQILLALPESPYVGQTDPTRYVDGWLRTKDAGSLDEATGLLTVLGRLDSQVSVGGLKVDLAEVEASLLALPGVTEAVVVHGTGIEAFVTVARTATSDGLAESLATRLAPYKRPRTLHVLPEFPRTATGKPVRNAEILRAAARSAAGV</sequence>